<gene>
    <name evidence="7" type="ORF">OB236_12735</name>
</gene>
<dbReference type="GO" id="GO:0050136">
    <property type="term" value="F:NADH dehydrogenase (quinone) (non-electrogenic) activity"/>
    <property type="evidence" value="ECO:0007669"/>
    <property type="project" value="UniProtKB-EC"/>
</dbReference>
<comment type="similarity">
    <text evidence="1 3">Belongs to the complex I 30 kDa subunit family.</text>
</comment>
<keyword evidence="7" id="KW-0560">Oxidoreductase</keyword>
<dbReference type="SUPFAM" id="SSF143243">
    <property type="entry name" value="Nqo5-like"/>
    <property type="match status" value="1"/>
</dbReference>
<dbReference type="InterPro" id="IPR010218">
    <property type="entry name" value="NADH_DH_suC"/>
</dbReference>
<feature type="compositionally biased region" description="Polar residues" evidence="5">
    <location>
        <begin position="62"/>
        <end position="78"/>
    </location>
</feature>
<protein>
    <recommendedName>
        <fullName evidence="4">NADH-quinone oxidoreductase</fullName>
        <ecNumber evidence="4">7.1.1.-</ecNumber>
    </recommendedName>
</protein>
<dbReference type="PANTHER" id="PTHR10884">
    <property type="entry name" value="NADH DEHYDROGENASE UBIQUINONE IRON-SULFUR PROTEIN 3"/>
    <property type="match status" value="1"/>
</dbReference>
<dbReference type="PANTHER" id="PTHR10884:SF14">
    <property type="entry name" value="NADH DEHYDROGENASE [UBIQUINONE] IRON-SULFUR PROTEIN 3, MITOCHONDRIAL"/>
    <property type="match status" value="1"/>
</dbReference>
<evidence type="ECO:0000259" key="6">
    <source>
        <dbReference type="Pfam" id="PF00329"/>
    </source>
</evidence>
<feature type="domain" description="NADH:ubiquinone oxidoreductase 30kDa subunit" evidence="6">
    <location>
        <begin position="229"/>
        <end position="344"/>
    </location>
</feature>
<comment type="caution">
    <text evidence="7">The sequence shown here is derived from an EMBL/GenBank/DDBJ whole genome shotgun (WGS) entry which is preliminary data.</text>
</comment>
<accession>A0ABT2UEE2</accession>
<dbReference type="InterPro" id="IPR037232">
    <property type="entry name" value="NADH_quin_OxRdtase_su_C/D-like"/>
</dbReference>
<dbReference type="Pfam" id="PF00329">
    <property type="entry name" value="Complex1_30kDa"/>
    <property type="match status" value="1"/>
</dbReference>
<dbReference type="InterPro" id="IPR001268">
    <property type="entry name" value="NADH_UbQ_OxRdtase_30kDa_su"/>
</dbReference>
<evidence type="ECO:0000256" key="1">
    <source>
        <dbReference type="ARBA" id="ARBA00007569"/>
    </source>
</evidence>
<keyword evidence="3" id="KW-1278">Translocase</keyword>
<sequence>MSDEQKKDELDTDKQNTDKLNTDKTLKEPQLNEEPPKAAADAAADPSTVTKEPDSAVRLPTSGESQSAASDKTGSPNTESSSVEAAEASGAAPGTDASTVDAEQEAKAKADAEARAARAIARAKRAEAAAGASPAATPGAASAEAPAGDPAAADDEKEAKAKAAAEARAARAAARGKKTEGEEDAGPKVPSPLQPRLDHWVKLIKEQAGEAAIEEAFINERDAHLPYVIIKNEHWAGVALLLKQHCELKLNYLRNVSGIDQETHMEVAYHLLSLDTKAEMCVKVKTSRETPSIDSVTPIWPTANWNEREIFDLLGIDFPGHPDLRRIMMSDDWVGHPLRKDYEALDPEV</sequence>
<comment type="function">
    <text evidence="4">NDH-1 shuttles electrons from NADH, via FMN and iron-sulfur (Fe-S) centers, to quinones in the respiratory chain.</text>
</comment>
<dbReference type="EC" id="7.1.1.-" evidence="4"/>
<feature type="compositionally biased region" description="Basic and acidic residues" evidence="5">
    <location>
        <begin position="157"/>
        <end position="169"/>
    </location>
</feature>
<dbReference type="Gene3D" id="3.30.460.80">
    <property type="entry name" value="NADH:ubiquinone oxidoreductase, 30kDa subunit"/>
    <property type="match status" value="1"/>
</dbReference>
<feature type="region of interest" description="Disordered" evidence="5">
    <location>
        <begin position="1"/>
        <end position="194"/>
    </location>
</feature>
<dbReference type="InterPro" id="IPR020396">
    <property type="entry name" value="NADH_UbQ_OxRdtase_CS"/>
</dbReference>
<dbReference type="RefSeq" id="WP_262684316.1">
    <property type="nucleotide sequence ID" value="NZ_JAOQIO010000036.1"/>
</dbReference>
<keyword evidence="8" id="KW-1185">Reference proteome</keyword>
<comment type="catalytic activity">
    <reaction evidence="4">
        <text>a quinone + NADH + 5 H(+)(in) = a quinol + NAD(+) + 4 H(+)(out)</text>
        <dbReference type="Rhea" id="RHEA:57888"/>
        <dbReference type="ChEBI" id="CHEBI:15378"/>
        <dbReference type="ChEBI" id="CHEBI:24646"/>
        <dbReference type="ChEBI" id="CHEBI:57540"/>
        <dbReference type="ChEBI" id="CHEBI:57945"/>
        <dbReference type="ChEBI" id="CHEBI:132124"/>
    </reaction>
</comment>
<evidence type="ECO:0000256" key="5">
    <source>
        <dbReference type="SAM" id="MobiDB-lite"/>
    </source>
</evidence>
<feature type="compositionally biased region" description="Basic and acidic residues" evidence="5">
    <location>
        <begin position="104"/>
        <end position="116"/>
    </location>
</feature>
<dbReference type="EMBL" id="JAOQIO010000036">
    <property type="protein sequence ID" value="MCU6792985.1"/>
    <property type="molecule type" value="Genomic_DNA"/>
</dbReference>
<organism evidence="7 8">
    <name type="scientific">Paenibacillus baimaensis</name>
    <dbReference type="NCBI Taxonomy" id="2982185"/>
    <lineage>
        <taxon>Bacteria</taxon>
        <taxon>Bacillati</taxon>
        <taxon>Bacillota</taxon>
        <taxon>Bacilli</taxon>
        <taxon>Bacillales</taxon>
        <taxon>Paenibacillaceae</taxon>
        <taxon>Paenibacillus</taxon>
    </lineage>
</organism>
<proteinExistence type="inferred from homology"/>
<name>A0ABT2UEE2_9BACL</name>
<feature type="compositionally biased region" description="Low complexity" evidence="5">
    <location>
        <begin position="79"/>
        <end position="92"/>
    </location>
</feature>
<feature type="compositionally biased region" description="Basic and acidic residues" evidence="5">
    <location>
        <begin position="1"/>
        <end position="27"/>
    </location>
</feature>
<keyword evidence="4" id="KW-0874">Quinone</keyword>
<evidence type="ECO:0000256" key="3">
    <source>
        <dbReference type="RuleBase" id="RU003456"/>
    </source>
</evidence>
<evidence type="ECO:0000313" key="7">
    <source>
        <dbReference type="EMBL" id="MCU6792985.1"/>
    </source>
</evidence>
<evidence type="ECO:0000256" key="4">
    <source>
        <dbReference type="RuleBase" id="RU003582"/>
    </source>
</evidence>
<evidence type="ECO:0000256" key="2">
    <source>
        <dbReference type="ARBA" id="ARBA00022448"/>
    </source>
</evidence>
<keyword evidence="3" id="KW-0520">NAD</keyword>
<evidence type="ECO:0000313" key="8">
    <source>
        <dbReference type="Proteomes" id="UP001652445"/>
    </source>
</evidence>
<dbReference type="PROSITE" id="PS00542">
    <property type="entry name" value="COMPLEX1_30K"/>
    <property type="match status" value="1"/>
</dbReference>
<keyword evidence="2 3" id="KW-0813">Transport</keyword>
<reference evidence="7 8" key="1">
    <citation type="submission" date="2022-09" db="EMBL/GenBank/DDBJ databases">
        <authorList>
            <person name="Han X.L."/>
            <person name="Wang Q."/>
            <person name="Lu T."/>
        </authorList>
    </citation>
    <scope>NUCLEOTIDE SEQUENCE [LARGE SCALE GENOMIC DNA]</scope>
    <source>
        <strain evidence="7 8">WQ 127069</strain>
    </source>
</reference>
<dbReference type="NCBIfam" id="TIGR01961">
    <property type="entry name" value="NuoC_fam"/>
    <property type="match status" value="1"/>
</dbReference>
<dbReference type="Proteomes" id="UP001652445">
    <property type="component" value="Unassembled WGS sequence"/>
</dbReference>
<feature type="compositionally biased region" description="Low complexity" evidence="5">
    <location>
        <begin position="128"/>
        <end position="151"/>
    </location>
</feature>